<protein>
    <submittedName>
        <fullName evidence="2">Uncharacterized protein</fullName>
    </submittedName>
</protein>
<name>A0AAV4WSZ7_9ARAC</name>
<organism evidence="2 3">
    <name type="scientific">Caerostris darwini</name>
    <dbReference type="NCBI Taxonomy" id="1538125"/>
    <lineage>
        <taxon>Eukaryota</taxon>
        <taxon>Metazoa</taxon>
        <taxon>Ecdysozoa</taxon>
        <taxon>Arthropoda</taxon>
        <taxon>Chelicerata</taxon>
        <taxon>Arachnida</taxon>
        <taxon>Araneae</taxon>
        <taxon>Araneomorphae</taxon>
        <taxon>Entelegynae</taxon>
        <taxon>Araneoidea</taxon>
        <taxon>Araneidae</taxon>
        <taxon>Caerostris</taxon>
    </lineage>
</organism>
<comment type="caution">
    <text evidence="2">The sequence shown here is derived from an EMBL/GenBank/DDBJ whole genome shotgun (WGS) entry which is preliminary data.</text>
</comment>
<evidence type="ECO:0000313" key="3">
    <source>
        <dbReference type="Proteomes" id="UP001054837"/>
    </source>
</evidence>
<reference evidence="2 3" key="1">
    <citation type="submission" date="2021-06" db="EMBL/GenBank/DDBJ databases">
        <title>Caerostris darwini draft genome.</title>
        <authorList>
            <person name="Kono N."/>
            <person name="Arakawa K."/>
        </authorList>
    </citation>
    <scope>NUCLEOTIDE SEQUENCE [LARGE SCALE GENOMIC DNA]</scope>
</reference>
<feature type="region of interest" description="Disordered" evidence="1">
    <location>
        <begin position="70"/>
        <end position="102"/>
    </location>
</feature>
<evidence type="ECO:0000256" key="1">
    <source>
        <dbReference type="SAM" id="MobiDB-lite"/>
    </source>
</evidence>
<feature type="compositionally biased region" description="Basic and acidic residues" evidence="1">
    <location>
        <begin position="92"/>
        <end position="102"/>
    </location>
</feature>
<evidence type="ECO:0000313" key="2">
    <source>
        <dbReference type="EMBL" id="GIY86046.1"/>
    </source>
</evidence>
<dbReference type="EMBL" id="BPLQ01015128">
    <property type="protein sequence ID" value="GIY86046.1"/>
    <property type="molecule type" value="Genomic_DNA"/>
</dbReference>
<keyword evidence="3" id="KW-1185">Reference proteome</keyword>
<dbReference type="Proteomes" id="UP001054837">
    <property type="component" value="Unassembled WGS sequence"/>
</dbReference>
<sequence>MHYQCNYYAIIPNRNRPDQNSVHLLPNFPNSKISILPPIRSDLPHTQISSNNHYREDRISRMYPVQQFSSTNLSNALPKPASDGSGVSSVIEADRENEKLIN</sequence>
<accession>A0AAV4WSZ7</accession>
<gene>
    <name evidence="2" type="ORF">CDAR_601301</name>
</gene>
<dbReference type="AlphaFoldDB" id="A0AAV4WSZ7"/>
<proteinExistence type="predicted"/>